<accession>A0A4D6XXX4</accession>
<proteinExistence type="inferred from homology"/>
<dbReference type="GO" id="GO:0004818">
    <property type="term" value="F:glutamate-tRNA ligase activity"/>
    <property type="evidence" value="ECO:0007669"/>
    <property type="project" value="UniProtKB-UniRule"/>
</dbReference>
<dbReference type="GO" id="GO:0006424">
    <property type="term" value="P:glutamyl-tRNA aminoacylation"/>
    <property type="evidence" value="ECO:0007669"/>
    <property type="project" value="UniProtKB-UniRule"/>
</dbReference>
<keyword evidence="7 10" id="KW-0067">ATP-binding</keyword>
<comment type="subunit">
    <text evidence="3 10">Monomer.</text>
</comment>
<gene>
    <name evidence="10" type="primary">gltX</name>
    <name evidence="13" type="ORF">D9V69_00335</name>
</gene>
<feature type="binding site" evidence="10">
    <location>
        <position position="127"/>
    </location>
    <ligand>
        <name>Zn(2+)</name>
        <dbReference type="ChEBI" id="CHEBI:29105"/>
    </ligand>
</feature>
<comment type="function">
    <text evidence="10">Catalyzes the attachment of glutamate to tRNA(Glu) in a two-step reaction: glutamate is first activated by ATP to form Glu-AMP and then transferred to the acceptor end of tRNA(Glu).</text>
</comment>
<dbReference type="FunFam" id="3.40.50.620:FF:000007">
    <property type="entry name" value="Glutamate--tRNA ligase"/>
    <property type="match status" value="1"/>
</dbReference>
<evidence type="ECO:0000313" key="14">
    <source>
        <dbReference type="Proteomes" id="UP000298773"/>
    </source>
</evidence>
<protein>
    <recommendedName>
        <fullName evidence="10">Glutamate--tRNA ligase</fullName>
        <ecNumber evidence="10">6.1.1.17</ecNumber>
    </recommendedName>
    <alternativeName>
        <fullName evidence="10">Glutamyl-tRNA synthetase</fullName>
        <shortName evidence="10">GluRS</shortName>
    </alternativeName>
</protein>
<comment type="similarity">
    <text evidence="2 10">Belongs to the class-I aminoacyl-tRNA synthetase family. Glutamate--tRNA ligase type 1 subfamily.</text>
</comment>
<sequence length="469" mass="55053">MNIKTRFAPSPTGSLHLGSIRTALYSWLFAKHYNGKFVLRIEDTDLQRSQKHSVDNILHELRWLGLNWDEGPYFQTKRLDRYKDVINRMLKQGSAYKCFCSSQKLELDRIKQIKNGVKPRYSRYCRDLNINKIYNKEYVIRFKNPISGKVTFNDAIRGNITFENSELDDLIIQRSNGMPTYNFCVVIDDLDMKITHVIRGEDHINNTPRQINILQSLGSKIPVYAHLSMILDEQGNKISKRNTNENIMDFDEKGFLPEALLNYVVKLGWSHRNQEIFNISEMIKLFSLKFITKSPSIINMKKLFWINKHYINNLPLENISNLLKVKMHQKKINLKNGPCLEKMIHLLRHRFNTINEMANSFRMFYEEFDIVENAATKKYLILNNVSVLEESYRCLKNISIWNDLMISQTMNDLSVKMKLKKADLNMILRTAITGDQYSPSINLVIYLLGYNTTLFRIKKAIKCVRKKNL</sequence>
<evidence type="ECO:0000256" key="10">
    <source>
        <dbReference type="HAMAP-Rule" id="MF_00022"/>
    </source>
</evidence>
<dbReference type="PRINTS" id="PR00987">
    <property type="entry name" value="TRNASYNTHGLU"/>
</dbReference>
<dbReference type="RefSeq" id="WP_158356364.1">
    <property type="nucleotide sequence ID" value="NZ_CP034873.1"/>
</dbReference>
<organism evidence="13 14">
    <name type="scientific">Buchnera aphidicola</name>
    <name type="common">Hyadaphis tataricae</name>
    <dbReference type="NCBI Taxonomy" id="1241859"/>
    <lineage>
        <taxon>Bacteria</taxon>
        <taxon>Pseudomonadati</taxon>
        <taxon>Pseudomonadota</taxon>
        <taxon>Gammaproteobacteria</taxon>
        <taxon>Enterobacterales</taxon>
        <taxon>Erwiniaceae</taxon>
        <taxon>Buchnera</taxon>
    </lineage>
</organism>
<dbReference type="NCBIfam" id="TIGR00464">
    <property type="entry name" value="gltX_bact"/>
    <property type="match status" value="1"/>
</dbReference>
<dbReference type="InterPro" id="IPR020058">
    <property type="entry name" value="Glu/Gln-tRNA-synth_Ib_cat-dom"/>
</dbReference>
<feature type="binding site" evidence="10">
    <location>
        <position position="125"/>
    </location>
    <ligand>
        <name>Zn(2+)</name>
        <dbReference type="ChEBI" id="CHEBI:29105"/>
    </ligand>
</feature>
<evidence type="ECO:0000256" key="8">
    <source>
        <dbReference type="ARBA" id="ARBA00022917"/>
    </source>
</evidence>
<dbReference type="InterPro" id="IPR008925">
    <property type="entry name" value="aa_tRNA-synth_I_cd-bd_sf"/>
</dbReference>
<dbReference type="GO" id="GO:0008270">
    <property type="term" value="F:zinc ion binding"/>
    <property type="evidence" value="ECO:0007669"/>
    <property type="project" value="UniProtKB-UniRule"/>
</dbReference>
<keyword evidence="4 10" id="KW-0963">Cytoplasm</keyword>
<dbReference type="InterPro" id="IPR000924">
    <property type="entry name" value="Glu/Gln-tRNA-synth"/>
</dbReference>
<dbReference type="Pfam" id="PF00749">
    <property type="entry name" value="tRNA-synt_1c"/>
    <property type="match status" value="1"/>
</dbReference>
<keyword evidence="9 10" id="KW-0030">Aminoacyl-tRNA synthetase</keyword>
<comment type="catalytic activity">
    <reaction evidence="10">
        <text>tRNA(Glu) + L-glutamate + ATP = L-glutamyl-tRNA(Glu) + AMP + diphosphate</text>
        <dbReference type="Rhea" id="RHEA:23540"/>
        <dbReference type="Rhea" id="RHEA-COMP:9663"/>
        <dbReference type="Rhea" id="RHEA-COMP:9680"/>
        <dbReference type="ChEBI" id="CHEBI:29985"/>
        <dbReference type="ChEBI" id="CHEBI:30616"/>
        <dbReference type="ChEBI" id="CHEBI:33019"/>
        <dbReference type="ChEBI" id="CHEBI:78442"/>
        <dbReference type="ChEBI" id="CHEBI:78520"/>
        <dbReference type="ChEBI" id="CHEBI:456215"/>
        <dbReference type="EC" id="6.1.1.17"/>
    </reaction>
</comment>
<dbReference type="SUPFAM" id="SSF52374">
    <property type="entry name" value="Nucleotidylyl transferase"/>
    <property type="match status" value="1"/>
</dbReference>
<keyword evidence="10" id="KW-0479">Metal-binding</keyword>
<feature type="domain" description="Glutamyl/glutaminyl-tRNA synthetase class Ib catalytic" evidence="11">
    <location>
        <begin position="3"/>
        <end position="305"/>
    </location>
</feature>
<keyword evidence="10" id="KW-0862">Zinc</keyword>
<dbReference type="PANTHER" id="PTHR43311">
    <property type="entry name" value="GLUTAMATE--TRNA LIGASE"/>
    <property type="match status" value="1"/>
</dbReference>
<evidence type="ECO:0000256" key="3">
    <source>
        <dbReference type="ARBA" id="ARBA00011245"/>
    </source>
</evidence>
<dbReference type="InterPro" id="IPR014729">
    <property type="entry name" value="Rossmann-like_a/b/a_fold"/>
</dbReference>
<keyword evidence="5 10" id="KW-0436">Ligase</keyword>
<evidence type="ECO:0000256" key="2">
    <source>
        <dbReference type="ARBA" id="ARBA00007894"/>
    </source>
</evidence>
<dbReference type="GO" id="GO:0005524">
    <property type="term" value="F:ATP binding"/>
    <property type="evidence" value="ECO:0007669"/>
    <property type="project" value="UniProtKB-UniRule"/>
</dbReference>
<feature type="binding site" evidence="10">
    <location>
        <position position="240"/>
    </location>
    <ligand>
        <name>ATP</name>
        <dbReference type="ChEBI" id="CHEBI:30616"/>
    </ligand>
</feature>
<dbReference type="Gene3D" id="3.40.50.620">
    <property type="entry name" value="HUPs"/>
    <property type="match status" value="1"/>
</dbReference>
<dbReference type="SUPFAM" id="SSF48163">
    <property type="entry name" value="An anticodon-binding domain of class I aminoacyl-tRNA synthetases"/>
    <property type="match status" value="1"/>
</dbReference>
<dbReference type="InterPro" id="IPR004527">
    <property type="entry name" value="Glu-tRNA-ligase_bac/mito"/>
</dbReference>
<feature type="binding site" evidence="10">
    <location>
        <position position="98"/>
    </location>
    <ligand>
        <name>Zn(2+)</name>
        <dbReference type="ChEBI" id="CHEBI:29105"/>
    </ligand>
</feature>
<dbReference type="InterPro" id="IPR045462">
    <property type="entry name" value="aa-tRNA-synth_I_cd-bd"/>
</dbReference>
<evidence type="ECO:0000259" key="11">
    <source>
        <dbReference type="Pfam" id="PF00749"/>
    </source>
</evidence>
<evidence type="ECO:0000259" key="12">
    <source>
        <dbReference type="Pfam" id="PF19269"/>
    </source>
</evidence>
<comment type="cofactor">
    <cofactor evidence="10">
        <name>Zn(2+)</name>
        <dbReference type="ChEBI" id="CHEBI:29105"/>
    </cofactor>
    <text evidence="10">Binds 1 zinc ion per subunit.</text>
</comment>
<evidence type="ECO:0000256" key="1">
    <source>
        <dbReference type="ARBA" id="ARBA00004496"/>
    </source>
</evidence>
<evidence type="ECO:0000313" key="13">
    <source>
        <dbReference type="EMBL" id="QCI21393.1"/>
    </source>
</evidence>
<feature type="domain" description="Aminoacyl-tRNA synthetase class I anticodon-binding" evidence="12">
    <location>
        <begin position="333"/>
        <end position="461"/>
    </location>
</feature>
<comment type="subcellular location">
    <subcellularLocation>
        <location evidence="1 10">Cytoplasm</location>
    </subcellularLocation>
</comment>
<dbReference type="GO" id="GO:0005829">
    <property type="term" value="C:cytosol"/>
    <property type="evidence" value="ECO:0007669"/>
    <property type="project" value="TreeGrafter"/>
</dbReference>
<evidence type="ECO:0000256" key="4">
    <source>
        <dbReference type="ARBA" id="ARBA00022490"/>
    </source>
</evidence>
<dbReference type="Gene3D" id="1.10.10.350">
    <property type="match status" value="1"/>
</dbReference>
<dbReference type="CDD" id="cd00808">
    <property type="entry name" value="GluRS_core"/>
    <property type="match status" value="1"/>
</dbReference>
<dbReference type="InterPro" id="IPR049940">
    <property type="entry name" value="GluQ/Sye"/>
</dbReference>
<dbReference type="EC" id="6.1.1.17" evidence="10"/>
<evidence type="ECO:0000256" key="6">
    <source>
        <dbReference type="ARBA" id="ARBA00022741"/>
    </source>
</evidence>
<dbReference type="Proteomes" id="UP000298773">
    <property type="component" value="Chromosome"/>
</dbReference>
<dbReference type="EMBL" id="CP034873">
    <property type="protein sequence ID" value="QCI21393.1"/>
    <property type="molecule type" value="Genomic_DNA"/>
</dbReference>
<feature type="short sequence motif" description="'HIGH' region" evidence="10">
    <location>
        <begin position="9"/>
        <end position="19"/>
    </location>
</feature>
<reference evidence="13 14" key="1">
    <citation type="submission" date="2018-12" db="EMBL/GenBank/DDBJ databases">
        <authorList>
            <person name="Chong R.A."/>
        </authorList>
    </citation>
    <scope>NUCLEOTIDE SEQUENCE [LARGE SCALE GENOMIC DNA]</scope>
    <source>
        <strain evidence="13 14">Hta</strain>
    </source>
</reference>
<dbReference type="InterPro" id="IPR020751">
    <property type="entry name" value="aa-tRNA-synth_I_codon-bd_sub2"/>
</dbReference>
<dbReference type="HAMAP" id="MF_00022">
    <property type="entry name" value="Glu_tRNA_synth_type1"/>
    <property type="match status" value="1"/>
</dbReference>
<keyword evidence="8 10" id="KW-0648">Protein biosynthesis</keyword>
<dbReference type="AlphaFoldDB" id="A0A4D6XXX4"/>
<feature type="binding site" evidence="10">
    <location>
        <position position="100"/>
    </location>
    <ligand>
        <name>Zn(2+)</name>
        <dbReference type="ChEBI" id="CHEBI:29105"/>
    </ligand>
</feature>
<dbReference type="Pfam" id="PF19269">
    <property type="entry name" value="Anticodon_2"/>
    <property type="match status" value="1"/>
</dbReference>
<evidence type="ECO:0000256" key="9">
    <source>
        <dbReference type="ARBA" id="ARBA00023146"/>
    </source>
</evidence>
<name>A0A4D6XXX4_9GAMM</name>
<dbReference type="GO" id="GO:0000049">
    <property type="term" value="F:tRNA binding"/>
    <property type="evidence" value="ECO:0007669"/>
    <property type="project" value="InterPro"/>
</dbReference>
<evidence type="ECO:0000256" key="7">
    <source>
        <dbReference type="ARBA" id="ARBA00022840"/>
    </source>
</evidence>
<evidence type="ECO:0000256" key="5">
    <source>
        <dbReference type="ARBA" id="ARBA00022598"/>
    </source>
</evidence>
<dbReference type="PANTHER" id="PTHR43311:SF2">
    <property type="entry name" value="GLUTAMATE--TRNA LIGASE, MITOCHONDRIAL-RELATED"/>
    <property type="match status" value="1"/>
</dbReference>
<feature type="short sequence motif" description="'KMSKS' region" evidence="10">
    <location>
        <begin position="237"/>
        <end position="241"/>
    </location>
</feature>
<dbReference type="OrthoDB" id="9807503at2"/>
<keyword evidence="6 10" id="KW-0547">Nucleotide-binding</keyword>
<reference evidence="13 14" key="2">
    <citation type="submission" date="2019-05" db="EMBL/GenBank/DDBJ databases">
        <title>Genome evolution of the obligate endosymbiont Buchnera aphidicola.</title>
        <authorList>
            <person name="Moran N.A."/>
        </authorList>
    </citation>
    <scope>NUCLEOTIDE SEQUENCE [LARGE SCALE GENOMIC DNA]</scope>
    <source>
        <strain evidence="13 14">Hta</strain>
    </source>
</reference>
<dbReference type="InterPro" id="IPR033910">
    <property type="entry name" value="GluRS_core"/>
</dbReference>